<feature type="domain" description="VOC" evidence="1">
    <location>
        <begin position="3"/>
        <end position="125"/>
    </location>
</feature>
<name>A0A2W0H9A0_9BACI</name>
<accession>A0A2W0H9A0</accession>
<keyword evidence="3" id="KW-1185">Reference proteome</keyword>
<dbReference type="InterPro" id="IPR037523">
    <property type="entry name" value="VOC_core"/>
</dbReference>
<dbReference type="GO" id="GO:0016829">
    <property type="term" value="F:lyase activity"/>
    <property type="evidence" value="ECO:0007669"/>
    <property type="project" value="UniProtKB-KW"/>
</dbReference>
<protein>
    <submittedName>
        <fullName evidence="2">Lactoylglutathione lyase</fullName>
    </submittedName>
</protein>
<keyword evidence="2" id="KW-0456">Lyase</keyword>
<proteinExistence type="predicted"/>
<dbReference type="Proteomes" id="UP000248066">
    <property type="component" value="Unassembled WGS sequence"/>
</dbReference>
<dbReference type="OrthoDB" id="9795618at2"/>
<dbReference type="PROSITE" id="PS51819">
    <property type="entry name" value="VOC"/>
    <property type="match status" value="1"/>
</dbReference>
<organism evidence="2 3">
    <name type="scientific">Alteribacter lacisalsi</name>
    <dbReference type="NCBI Taxonomy" id="2045244"/>
    <lineage>
        <taxon>Bacteria</taxon>
        <taxon>Bacillati</taxon>
        <taxon>Bacillota</taxon>
        <taxon>Bacilli</taxon>
        <taxon>Bacillales</taxon>
        <taxon>Bacillaceae</taxon>
        <taxon>Alteribacter</taxon>
    </lineage>
</organism>
<dbReference type="InterPro" id="IPR029068">
    <property type="entry name" value="Glyas_Bleomycin-R_OHBP_Dase"/>
</dbReference>
<dbReference type="Pfam" id="PF00903">
    <property type="entry name" value="Glyoxalase"/>
    <property type="match status" value="1"/>
</dbReference>
<dbReference type="EMBL" id="PDOF01000002">
    <property type="protein sequence ID" value="PYZ96650.1"/>
    <property type="molecule type" value="Genomic_DNA"/>
</dbReference>
<evidence type="ECO:0000313" key="3">
    <source>
        <dbReference type="Proteomes" id="UP000248066"/>
    </source>
</evidence>
<gene>
    <name evidence="2" type="ORF">CR205_13195</name>
</gene>
<evidence type="ECO:0000313" key="2">
    <source>
        <dbReference type="EMBL" id="PYZ96650.1"/>
    </source>
</evidence>
<sequence length="125" mass="14648">MSILFRVELYVKDIEKSLDFYQNIIGLELFGRNERSGRFNYDCFSLLVTSDSILEDGHYFNTKAKSDTKGNGFELIIVVDELEEVYTRCCDHGYPVEVEVEQYPWDMRGFKITDPDGYFLRITSK</sequence>
<dbReference type="RefSeq" id="WP_110520564.1">
    <property type="nucleotide sequence ID" value="NZ_PDOF01000002.1"/>
</dbReference>
<dbReference type="SUPFAM" id="SSF54593">
    <property type="entry name" value="Glyoxalase/Bleomycin resistance protein/Dihydroxybiphenyl dioxygenase"/>
    <property type="match status" value="1"/>
</dbReference>
<dbReference type="AlphaFoldDB" id="A0A2W0H9A0"/>
<dbReference type="Gene3D" id="3.10.180.10">
    <property type="entry name" value="2,3-Dihydroxybiphenyl 1,2-Dioxygenase, domain 1"/>
    <property type="match status" value="1"/>
</dbReference>
<dbReference type="InterPro" id="IPR004360">
    <property type="entry name" value="Glyas_Fos-R_dOase_dom"/>
</dbReference>
<evidence type="ECO:0000259" key="1">
    <source>
        <dbReference type="PROSITE" id="PS51819"/>
    </source>
</evidence>
<comment type="caution">
    <text evidence="2">The sequence shown here is derived from an EMBL/GenBank/DDBJ whole genome shotgun (WGS) entry which is preliminary data.</text>
</comment>
<reference evidence="2 3" key="1">
    <citation type="submission" date="2017-10" db="EMBL/GenBank/DDBJ databases">
        <title>Bacillus sp. nov., a halophilic bacterium isolated from a Yangshapao Lake.</title>
        <authorList>
            <person name="Wang H."/>
        </authorList>
    </citation>
    <scope>NUCLEOTIDE SEQUENCE [LARGE SCALE GENOMIC DNA]</scope>
    <source>
        <strain evidence="2 3">YSP-3</strain>
    </source>
</reference>